<organism evidence="5 6">
    <name type="scientific">Nyssa sinensis</name>
    <dbReference type="NCBI Taxonomy" id="561372"/>
    <lineage>
        <taxon>Eukaryota</taxon>
        <taxon>Viridiplantae</taxon>
        <taxon>Streptophyta</taxon>
        <taxon>Embryophyta</taxon>
        <taxon>Tracheophyta</taxon>
        <taxon>Spermatophyta</taxon>
        <taxon>Magnoliopsida</taxon>
        <taxon>eudicotyledons</taxon>
        <taxon>Gunneridae</taxon>
        <taxon>Pentapetalae</taxon>
        <taxon>asterids</taxon>
        <taxon>Cornales</taxon>
        <taxon>Nyssaceae</taxon>
        <taxon>Nyssa</taxon>
    </lineage>
</organism>
<feature type="compositionally biased region" description="Polar residues" evidence="3">
    <location>
        <begin position="343"/>
        <end position="358"/>
    </location>
</feature>
<evidence type="ECO:0000256" key="2">
    <source>
        <dbReference type="PROSITE-ProRule" id="PRU00176"/>
    </source>
</evidence>
<feature type="domain" description="RRM" evidence="4">
    <location>
        <begin position="56"/>
        <end position="151"/>
    </location>
</feature>
<dbReference type="PROSITE" id="PS50102">
    <property type="entry name" value="RRM"/>
    <property type="match status" value="2"/>
</dbReference>
<dbReference type="SMART" id="SM00360">
    <property type="entry name" value="RRM"/>
    <property type="match status" value="2"/>
</dbReference>
<evidence type="ECO:0000256" key="3">
    <source>
        <dbReference type="SAM" id="MobiDB-lite"/>
    </source>
</evidence>
<feature type="compositionally biased region" description="Polar residues" evidence="3">
    <location>
        <begin position="295"/>
        <end position="311"/>
    </location>
</feature>
<gene>
    <name evidence="5" type="ORF">F0562_013876</name>
</gene>
<feature type="domain" description="RRM" evidence="4">
    <location>
        <begin position="149"/>
        <end position="229"/>
    </location>
</feature>
<dbReference type="GO" id="GO:0003723">
    <property type="term" value="F:RNA binding"/>
    <property type="evidence" value="ECO:0007669"/>
    <property type="project" value="UniProtKB-UniRule"/>
</dbReference>
<dbReference type="Pfam" id="PF00076">
    <property type="entry name" value="RRM_1"/>
    <property type="match status" value="1"/>
</dbReference>
<sequence>MTLLRCGTFLHPEDVRNIILNFTIEQLLDIVQNATVRHLDVLDAVRSIADADLAKRKLFIRGLGWETTTQKLRNIFSSFGELEEAIIITDNATGKSKGYGFVTFKHIDGASLALKEPSKKVDGRMTVTQLAALGISGANAGNGVDVSLRKIYFGNITFEISSERLLDHFLAYREIEEGPLGFDKQPGKVRGFAFFVYKTEESARVSLVDPMKTIDGHQVVCKLAVDGKKGKPGAPNMGSVWGVQAPTRVPDDVGGGDRLGIPPPRALWGSLNSNYGVPGGLSSYGGFSGGQPTLAHQNPYLNSPLPASSGSSGFGNQGPTSLGTGGGYGASLGGGSASDSGNYGLSSSTYPNATQLHQPSAGPRVPPDGMYQGMPPYY</sequence>
<proteinExistence type="predicted"/>
<evidence type="ECO:0000256" key="1">
    <source>
        <dbReference type="ARBA" id="ARBA00022884"/>
    </source>
</evidence>
<dbReference type="InterPro" id="IPR012677">
    <property type="entry name" value="Nucleotide-bd_a/b_plait_sf"/>
</dbReference>
<accession>A0A5J4ZNX7</accession>
<dbReference type="Gene3D" id="3.30.70.330">
    <property type="match status" value="2"/>
</dbReference>
<dbReference type="InterPro" id="IPR035979">
    <property type="entry name" value="RBD_domain_sf"/>
</dbReference>
<dbReference type="SUPFAM" id="SSF54928">
    <property type="entry name" value="RNA-binding domain, RBD"/>
    <property type="match status" value="2"/>
</dbReference>
<evidence type="ECO:0000313" key="5">
    <source>
        <dbReference type="EMBL" id="KAA8519679.1"/>
    </source>
</evidence>
<keyword evidence="6" id="KW-1185">Reference proteome</keyword>
<dbReference type="GO" id="GO:0005634">
    <property type="term" value="C:nucleus"/>
    <property type="evidence" value="ECO:0007669"/>
    <property type="project" value="TreeGrafter"/>
</dbReference>
<evidence type="ECO:0000259" key="4">
    <source>
        <dbReference type="PROSITE" id="PS50102"/>
    </source>
</evidence>
<dbReference type="EMBL" id="CM018049">
    <property type="protein sequence ID" value="KAA8519679.1"/>
    <property type="molecule type" value="Genomic_DNA"/>
</dbReference>
<dbReference type="PANTHER" id="PTHR48024:SF25">
    <property type="entry name" value="UBP1-ASSOCIATED PROTEIN 2C"/>
    <property type="match status" value="1"/>
</dbReference>
<reference evidence="5 6" key="1">
    <citation type="submission" date="2019-09" db="EMBL/GenBank/DDBJ databases">
        <title>A chromosome-level genome assembly of the Chinese tupelo Nyssa sinensis.</title>
        <authorList>
            <person name="Yang X."/>
            <person name="Kang M."/>
            <person name="Yang Y."/>
            <person name="Xiong H."/>
            <person name="Wang M."/>
            <person name="Zhang Z."/>
            <person name="Wang Z."/>
            <person name="Wu H."/>
            <person name="Ma T."/>
            <person name="Liu J."/>
            <person name="Xi Z."/>
        </authorList>
    </citation>
    <scope>NUCLEOTIDE SEQUENCE [LARGE SCALE GENOMIC DNA]</scope>
    <source>
        <strain evidence="5">J267</strain>
        <tissue evidence="5">Leaf</tissue>
    </source>
</reference>
<dbReference type="Proteomes" id="UP000325577">
    <property type="component" value="Linkage Group LG6"/>
</dbReference>
<dbReference type="InterPro" id="IPR050886">
    <property type="entry name" value="RNA-binding_reg"/>
</dbReference>
<protein>
    <recommendedName>
        <fullName evidence="4">RRM domain-containing protein</fullName>
    </recommendedName>
</protein>
<dbReference type="InterPro" id="IPR000504">
    <property type="entry name" value="RRM_dom"/>
</dbReference>
<dbReference type="OrthoDB" id="1875751at2759"/>
<keyword evidence="1 2" id="KW-0694">RNA-binding</keyword>
<dbReference type="FunFam" id="3.30.70.330:FF:000529">
    <property type="entry name" value="UBP1-associated protein 2C isoform A"/>
    <property type="match status" value="1"/>
</dbReference>
<dbReference type="PANTHER" id="PTHR48024">
    <property type="entry name" value="GEO13361P1-RELATED"/>
    <property type="match status" value="1"/>
</dbReference>
<feature type="region of interest" description="Disordered" evidence="3">
    <location>
        <begin position="295"/>
        <end position="327"/>
    </location>
</feature>
<evidence type="ECO:0000313" key="6">
    <source>
        <dbReference type="Proteomes" id="UP000325577"/>
    </source>
</evidence>
<feature type="region of interest" description="Disordered" evidence="3">
    <location>
        <begin position="343"/>
        <end position="378"/>
    </location>
</feature>
<dbReference type="AlphaFoldDB" id="A0A5J4ZNX7"/>
<name>A0A5J4ZNX7_9ASTE</name>